<comment type="subcellular location">
    <subcellularLocation>
        <location evidence="1">Cell outer membrane</location>
        <topology evidence="1">Multi-pass membrane protein</topology>
    </subcellularLocation>
</comment>
<evidence type="ECO:0000256" key="6">
    <source>
        <dbReference type="ARBA" id="ARBA00023077"/>
    </source>
</evidence>
<proteinExistence type="inferred from homology"/>
<dbReference type="InterPro" id="IPR037066">
    <property type="entry name" value="Plug_dom_sf"/>
</dbReference>
<dbReference type="Proteomes" id="UP000192934">
    <property type="component" value="Chromosome I"/>
</dbReference>
<evidence type="ECO:0000256" key="7">
    <source>
        <dbReference type="ARBA" id="ARBA00023136"/>
    </source>
</evidence>
<keyword evidence="7 10" id="KW-0472">Membrane</keyword>
<dbReference type="Gene3D" id="2.40.170.20">
    <property type="entry name" value="TonB-dependent receptor, beta-barrel domain"/>
    <property type="match status" value="1"/>
</dbReference>
<gene>
    <name evidence="14" type="ORF">SAMN06295910_1176</name>
</gene>
<keyword evidence="4" id="KW-0812">Transmembrane</keyword>
<dbReference type="AlphaFoldDB" id="A0A1X7G6W2"/>
<evidence type="ECO:0000256" key="10">
    <source>
        <dbReference type="RuleBase" id="RU003357"/>
    </source>
</evidence>
<organism evidence="14 15">
    <name type="scientific">Allosphingosinicella indica</name>
    <dbReference type="NCBI Taxonomy" id="941907"/>
    <lineage>
        <taxon>Bacteria</taxon>
        <taxon>Pseudomonadati</taxon>
        <taxon>Pseudomonadota</taxon>
        <taxon>Alphaproteobacteria</taxon>
        <taxon>Sphingomonadales</taxon>
        <taxon>Sphingomonadaceae</taxon>
        <taxon>Allosphingosinicella</taxon>
    </lineage>
</organism>
<evidence type="ECO:0000313" key="14">
    <source>
        <dbReference type="EMBL" id="SMF64236.1"/>
    </source>
</evidence>
<keyword evidence="3" id="KW-1134">Transmembrane beta strand</keyword>
<dbReference type="InterPro" id="IPR039426">
    <property type="entry name" value="TonB-dep_rcpt-like"/>
</dbReference>
<evidence type="ECO:0000256" key="8">
    <source>
        <dbReference type="ARBA" id="ARBA00023170"/>
    </source>
</evidence>
<dbReference type="STRING" id="941907.SAMN06295910_1176"/>
<dbReference type="InterPro" id="IPR012910">
    <property type="entry name" value="Plug_dom"/>
</dbReference>
<dbReference type="PANTHER" id="PTHR30069:SF29">
    <property type="entry name" value="HEMOGLOBIN AND HEMOGLOBIN-HAPTOGLOBIN-BINDING PROTEIN 1-RELATED"/>
    <property type="match status" value="1"/>
</dbReference>
<evidence type="ECO:0000259" key="12">
    <source>
        <dbReference type="Pfam" id="PF00593"/>
    </source>
</evidence>
<keyword evidence="8 14" id="KW-0675">Receptor</keyword>
<comment type="similarity">
    <text evidence="10">Belongs to the TonB-dependent receptor family.</text>
</comment>
<evidence type="ECO:0000256" key="11">
    <source>
        <dbReference type="SAM" id="SignalP"/>
    </source>
</evidence>
<dbReference type="Pfam" id="PF00593">
    <property type="entry name" value="TonB_dep_Rec_b-barrel"/>
    <property type="match status" value="1"/>
</dbReference>
<accession>A0A1X7G6W2</accession>
<evidence type="ECO:0000256" key="5">
    <source>
        <dbReference type="ARBA" id="ARBA00022729"/>
    </source>
</evidence>
<dbReference type="InterPro" id="IPR000531">
    <property type="entry name" value="Beta-barrel_TonB"/>
</dbReference>
<feature type="signal peptide" evidence="11">
    <location>
        <begin position="1"/>
        <end position="25"/>
    </location>
</feature>
<name>A0A1X7G6W2_9SPHN</name>
<dbReference type="GO" id="GO:0044718">
    <property type="term" value="P:siderophore transmembrane transport"/>
    <property type="evidence" value="ECO:0007669"/>
    <property type="project" value="TreeGrafter"/>
</dbReference>
<protein>
    <submittedName>
        <fullName evidence="14">Outer membrane cobalamin receptor protein</fullName>
    </submittedName>
</protein>
<feature type="domain" description="TonB-dependent receptor plug" evidence="13">
    <location>
        <begin position="42"/>
        <end position="127"/>
    </location>
</feature>
<dbReference type="EMBL" id="LT840185">
    <property type="protein sequence ID" value="SMF64236.1"/>
    <property type="molecule type" value="Genomic_DNA"/>
</dbReference>
<evidence type="ECO:0000256" key="1">
    <source>
        <dbReference type="ARBA" id="ARBA00004571"/>
    </source>
</evidence>
<sequence length="697" mass="76222">MGRFCLWKVAACASVAAIVAPPALAQAPTGDAPPPEAPPAAAPSAGTSYAPADFARFAPRNAFDMLSNVPGFVIQESDTERRGLGQATGNVLINGERFSGKDTDISTELRRISAANVQRIDIVDGATLNVPGLTGQVANVVTAATGLTGNFVYSPQIRAKRTPARLTNGEVSVSGAIGRTELSASFRNDAFRNGNAGPERVFTPDGTIIDRREEELTVFGDQPRLSATLRHSFENGSILNLNGAGGIFHQDVQELGTRVGPGQPDRFRDVTERTRRYNYEFGGDYEFGIGSDRLKLIGLHRFDHYPFLQTLIQSYADDTPTLGQRYSQILDETETIARAEYRWREGAADWLFSLEGALNKLDAENGLETYDANNVFVPVPFPNATGTVEEKRAESTLTYGRPLADNLTLQASLGLEYSRLTQSGPSGLDRSFYRPKGFVALAWKPSPDLDVSARLAREVGQLNFLDFVASANVSGGTVNNGNANLVPPQSWDAQIEATRNLGPWGTVKGRLYGQLISDIVDVVPIGETGQAPGNLDSATIYGIELTSTFNFDPMGLKGAKLDLVAQFQESSLKDPVALVYRAINERVKRRLLLNFRHDIPASDWAYGASFDHYRQTRGYRLDQDFLAYNRPGPVGVYVEHKDVMGLTVRGSVDNIFGTNESFERTFYAPRRDGEKLFTEARDRYYGPVFTLSVSGRI</sequence>
<keyword evidence="2" id="KW-0813">Transport</keyword>
<keyword evidence="9" id="KW-0998">Cell outer membrane</keyword>
<feature type="domain" description="TonB-dependent receptor-like beta-barrel" evidence="12">
    <location>
        <begin position="244"/>
        <end position="654"/>
    </location>
</feature>
<reference evidence="15" key="1">
    <citation type="submission" date="2017-04" db="EMBL/GenBank/DDBJ databases">
        <authorList>
            <person name="Varghese N."/>
            <person name="Submissions S."/>
        </authorList>
    </citation>
    <scope>NUCLEOTIDE SEQUENCE [LARGE SCALE GENOMIC DNA]</scope>
    <source>
        <strain evidence="15">Dd16</strain>
    </source>
</reference>
<evidence type="ECO:0000259" key="13">
    <source>
        <dbReference type="Pfam" id="PF07715"/>
    </source>
</evidence>
<dbReference type="GO" id="GO:0015344">
    <property type="term" value="F:siderophore uptake transmembrane transporter activity"/>
    <property type="evidence" value="ECO:0007669"/>
    <property type="project" value="TreeGrafter"/>
</dbReference>
<keyword evidence="15" id="KW-1185">Reference proteome</keyword>
<evidence type="ECO:0000256" key="9">
    <source>
        <dbReference type="ARBA" id="ARBA00023237"/>
    </source>
</evidence>
<dbReference type="InterPro" id="IPR036942">
    <property type="entry name" value="Beta-barrel_TonB_sf"/>
</dbReference>
<dbReference type="Pfam" id="PF07715">
    <property type="entry name" value="Plug"/>
    <property type="match status" value="1"/>
</dbReference>
<feature type="chain" id="PRO_5012281785" evidence="11">
    <location>
        <begin position="26"/>
        <end position="697"/>
    </location>
</feature>
<dbReference type="Gene3D" id="2.170.130.10">
    <property type="entry name" value="TonB-dependent receptor, plug domain"/>
    <property type="match status" value="1"/>
</dbReference>
<evidence type="ECO:0000256" key="4">
    <source>
        <dbReference type="ARBA" id="ARBA00022692"/>
    </source>
</evidence>
<dbReference type="GO" id="GO:0009279">
    <property type="term" value="C:cell outer membrane"/>
    <property type="evidence" value="ECO:0007669"/>
    <property type="project" value="UniProtKB-SubCell"/>
</dbReference>
<evidence type="ECO:0000256" key="3">
    <source>
        <dbReference type="ARBA" id="ARBA00022452"/>
    </source>
</evidence>
<keyword evidence="5 11" id="KW-0732">Signal</keyword>
<dbReference type="SUPFAM" id="SSF56935">
    <property type="entry name" value="Porins"/>
    <property type="match status" value="1"/>
</dbReference>
<dbReference type="PANTHER" id="PTHR30069">
    <property type="entry name" value="TONB-DEPENDENT OUTER MEMBRANE RECEPTOR"/>
    <property type="match status" value="1"/>
</dbReference>
<evidence type="ECO:0000313" key="15">
    <source>
        <dbReference type="Proteomes" id="UP000192934"/>
    </source>
</evidence>
<evidence type="ECO:0000256" key="2">
    <source>
        <dbReference type="ARBA" id="ARBA00022448"/>
    </source>
</evidence>
<keyword evidence="6 10" id="KW-0798">TonB box</keyword>